<reference evidence="1" key="1">
    <citation type="submission" date="2018-04" db="EMBL/GenBank/DDBJ databases">
        <title>Transcriptome assembly of Sipha flava.</title>
        <authorList>
            <person name="Scully E.D."/>
            <person name="Geib S.M."/>
            <person name="Palmer N.A."/>
            <person name="Koch K."/>
            <person name="Bradshaw J."/>
            <person name="Heng-Moss T."/>
            <person name="Sarath G."/>
        </authorList>
    </citation>
    <scope>NUCLEOTIDE SEQUENCE</scope>
</reference>
<sequence>MDTLNSNIDRTIFSTQELKKYTNLIISNKTDSTIHSFQKLTLKIPSTKNNYTKNNYVSASVICKNNVNINESIINTPNYPLNHINNKIEKNKIGNIEYPKRNEPSKTWNKKQKNISFSNQKLWEINRVNQILHKKINNRTKTNNTKQNTSIFFIKATSTINRERKNKDIVKENEILSKKLKNVKSTIH</sequence>
<dbReference type="EMBL" id="GGMS01015500">
    <property type="protein sequence ID" value="MBY84703.1"/>
    <property type="molecule type" value="Transcribed_RNA"/>
</dbReference>
<proteinExistence type="predicted"/>
<organism evidence="1">
    <name type="scientific">Sipha flava</name>
    <name type="common">yellow sugarcane aphid</name>
    <dbReference type="NCBI Taxonomy" id="143950"/>
    <lineage>
        <taxon>Eukaryota</taxon>
        <taxon>Metazoa</taxon>
        <taxon>Ecdysozoa</taxon>
        <taxon>Arthropoda</taxon>
        <taxon>Hexapoda</taxon>
        <taxon>Insecta</taxon>
        <taxon>Pterygota</taxon>
        <taxon>Neoptera</taxon>
        <taxon>Paraneoptera</taxon>
        <taxon>Hemiptera</taxon>
        <taxon>Sternorrhyncha</taxon>
        <taxon>Aphidomorpha</taxon>
        <taxon>Aphidoidea</taxon>
        <taxon>Aphididae</taxon>
        <taxon>Sipha</taxon>
    </lineage>
</organism>
<dbReference type="AlphaFoldDB" id="A0A2S2R454"/>
<protein>
    <submittedName>
        <fullName evidence="1">Uncharacterized protein</fullName>
    </submittedName>
</protein>
<gene>
    <name evidence="1" type="ORF">g.106510</name>
</gene>
<name>A0A2S2R454_9HEMI</name>
<evidence type="ECO:0000313" key="1">
    <source>
        <dbReference type="EMBL" id="MBY84703.1"/>
    </source>
</evidence>
<accession>A0A2S2R454</accession>